<dbReference type="HOGENOM" id="CLU_3272939_0_0_10"/>
<dbReference type="EMBL" id="HG934468">
    <property type="protein sequence ID" value="CDN32531.1"/>
    <property type="molecule type" value="Genomic_DNA"/>
</dbReference>
<dbReference type="STRING" id="1433126.BN938_2461"/>
<proteinExistence type="predicted"/>
<evidence type="ECO:0000313" key="2">
    <source>
        <dbReference type="Proteomes" id="UP000027616"/>
    </source>
</evidence>
<sequence>MSKLLLPTNSDWSIGSVDIDEQKEEVRIELVYNNQMVITEL</sequence>
<protein>
    <submittedName>
        <fullName evidence="1">Uncharacterized protein</fullName>
    </submittedName>
</protein>
<accession>A0A060RA71</accession>
<evidence type="ECO:0000313" key="1">
    <source>
        <dbReference type="EMBL" id="CDN32531.1"/>
    </source>
</evidence>
<dbReference type="Proteomes" id="UP000027616">
    <property type="component" value="Chromosome I"/>
</dbReference>
<organism evidence="1 2">
    <name type="scientific">Mucinivorans hirudinis</name>
    <dbReference type="NCBI Taxonomy" id="1433126"/>
    <lineage>
        <taxon>Bacteria</taxon>
        <taxon>Pseudomonadati</taxon>
        <taxon>Bacteroidota</taxon>
        <taxon>Bacteroidia</taxon>
        <taxon>Bacteroidales</taxon>
        <taxon>Rikenellaceae</taxon>
        <taxon>Mucinivorans</taxon>
    </lineage>
</organism>
<name>A0A060RA71_9BACT</name>
<reference evidence="1 2" key="1">
    <citation type="journal article" date="2015" name="Genome Announc.">
        <title>Complete Genome Sequence of the Novel Leech Symbiont Mucinivorans hirudinis M3T.</title>
        <authorList>
            <person name="Nelson M.C."/>
            <person name="Bomar L."/>
            <person name="Graf J."/>
        </authorList>
    </citation>
    <scope>NUCLEOTIDE SEQUENCE [LARGE SCALE GENOMIC DNA]</scope>
    <source>
        <strain evidence="2">M3</strain>
    </source>
</reference>
<keyword evidence="2" id="KW-1185">Reference proteome</keyword>
<gene>
    <name evidence="1" type="ORF">BN938_2461</name>
</gene>
<dbReference type="AlphaFoldDB" id="A0A060RA71"/>
<dbReference type="KEGG" id="rbc:BN938_2461"/>